<dbReference type="Proteomes" id="UP000037425">
    <property type="component" value="Unassembled WGS sequence"/>
</dbReference>
<dbReference type="AlphaFoldDB" id="A0A0L8BKQ7"/>
<name>A0A0L8BKQ7_ENSAD</name>
<reference evidence="2" key="1">
    <citation type="submission" date="2015-07" db="EMBL/GenBank/DDBJ databases">
        <title>Whole genome sequence of an Ensifer adhaerens strain isolated from a cave pool in the Wind Cave National Park.</title>
        <authorList>
            <person name="Eng W.W.H."/>
            <person name="Gan H.M."/>
            <person name="Barton H.A."/>
            <person name="Savka M.A."/>
        </authorList>
    </citation>
    <scope>NUCLEOTIDE SEQUENCE [LARGE SCALE GENOMIC DNA]</scope>
    <source>
        <strain evidence="2">SD006</strain>
    </source>
</reference>
<dbReference type="EMBL" id="LGAP01000021">
    <property type="protein sequence ID" value="KOF15180.1"/>
    <property type="molecule type" value="Genomic_DNA"/>
</dbReference>
<protein>
    <submittedName>
        <fullName evidence="1">Uncharacterized protein</fullName>
    </submittedName>
</protein>
<evidence type="ECO:0000313" key="1">
    <source>
        <dbReference type="EMBL" id="KOF15180.1"/>
    </source>
</evidence>
<evidence type="ECO:0000313" key="2">
    <source>
        <dbReference type="Proteomes" id="UP000037425"/>
    </source>
</evidence>
<comment type="caution">
    <text evidence="1">The sequence shown here is derived from an EMBL/GenBank/DDBJ whole genome shotgun (WGS) entry which is preliminary data.</text>
</comment>
<accession>A0A0L8BKQ7</accession>
<proteinExistence type="predicted"/>
<dbReference type="PATRIC" id="fig|106592.7.peg.3576"/>
<organism evidence="1 2">
    <name type="scientific">Ensifer adhaerens</name>
    <name type="common">Sinorhizobium morelense</name>
    <dbReference type="NCBI Taxonomy" id="106592"/>
    <lineage>
        <taxon>Bacteria</taxon>
        <taxon>Pseudomonadati</taxon>
        <taxon>Pseudomonadota</taxon>
        <taxon>Alphaproteobacteria</taxon>
        <taxon>Hyphomicrobiales</taxon>
        <taxon>Rhizobiaceae</taxon>
        <taxon>Sinorhizobium/Ensifer group</taxon>
        <taxon>Ensifer</taxon>
    </lineage>
</organism>
<sequence length="90" mass="9847">MGYRNASSMAAADRLSTCDLSLPMSLLCIVFPTRYAATSIAAAFLPVFPRLQNMFASVPCFEAEKCRLNLGLHMGTKQHIGPSDPYPYSD</sequence>
<gene>
    <name evidence="1" type="ORF">AC244_24210</name>
</gene>